<proteinExistence type="predicted"/>
<feature type="region of interest" description="Disordered" evidence="1">
    <location>
        <begin position="79"/>
        <end position="199"/>
    </location>
</feature>
<keyword evidence="3" id="KW-1185">Reference proteome</keyword>
<feature type="compositionally biased region" description="Low complexity" evidence="1">
    <location>
        <begin position="183"/>
        <end position="199"/>
    </location>
</feature>
<evidence type="ECO:0000313" key="2">
    <source>
        <dbReference type="EMBL" id="GAT48250.1"/>
    </source>
</evidence>
<dbReference type="Proteomes" id="UP000815677">
    <property type="component" value="Unassembled WGS sequence"/>
</dbReference>
<protein>
    <submittedName>
        <fullName evidence="2">Uncharacterized protein</fullName>
    </submittedName>
</protein>
<feature type="compositionally biased region" description="Pro residues" evidence="1">
    <location>
        <begin position="129"/>
        <end position="155"/>
    </location>
</feature>
<accession>A0ABQ0LAV1</accession>
<dbReference type="EMBL" id="DF844349">
    <property type="protein sequence ID" value="GAT48250.1"/>
    <property type="molecule type" value="Genomic_DNA"/>
</dbReference>
<name>A0ABQ0LAV1_MYCCL</name>
<gene>
    <name evidence="2" type="ORF">MCHLO_05671</name>
</gene>
<evidence type="ECO:0000256" key="1">
    <source>
        <dbReference type="SAM" id="MobiDB-lite"/>
    </source>
</evidence>
<feature type="compositionally biased region" description="Polar residues" evidence="1">
    <location>
        <begin position="84"/>
        <end position="104"/>
    </location>
</feature>
<sequence length="199" mass="22474">MLTFSNPENFDAQNYYGTQSYIEDVFDEENWDADEEEYLAGAYTVQDQDYYSDEEGTVYLTTPQTLDPDGYEWSVYEADRRTPGTRTARQQATEIYNRPQTRSVARSAASKPPTFPPTPNTSSTQPQGNPIPPRPPTPPKPVLRSPPPLPLPDPTPVDARRVRVVSPQEDVEMRDARSKPAQSNSRSSWSTPSPSRFRC</sequence>
<evidence type="ECO:0000313" key="3">
    <source>
        <dbReference type="Proteomes" id="UP000815677"/>
    </source>
</evidence>
<organism evidence="2 3">
    <name type="scientific">Mycena chlorophos</name>
    <name type="common">Agaric fungus</name>
    <name type="synonym">Agaricus chlorophos</name>
    <dbReference type="NCBI Taxonomy" id="658473"/>
    <lineage>
        <taxon>Eukaryota</taxon>
        <taxon>Fungi</taxon>
        <taxon>Dikarya</taxon>
        <taxon>Basidiomycota</taxon>
        <taxon>Agaricomycotina</taxon>
        <taxon>Agaricomycetes</taxon>
        <taxon>Agaricomycetidae</taxon>
        <taxon>Agaricales</taxon>
        <taxon>Marasmiineae</taxon>
        <taxon>Mycenaceae</taxon>
        <taxon>Mycena</taxon>
    </lineage>
</organism>
<reference evidence="2" key="1">
    <citation type="submission" date="2014-09" db="EMBL/GenBank/DDBJ databases">
        <title>Genome sequence of the luminous mushroom Mycena chlorophos for searching fungal bioluminescence genes.</title>
        <authorList>
            <person name="Tanaka Y."/>
            <person name="Kasuga D."/>
            <person name="Oba Y."/>
            <person name="Hase S."/>
            <person name="Sato K."/>
            <person name="Oba Y."/>
            <person name="Sakakibara Y."/>
        </authorList>
    </citation>
    <scope>NUCLEOTIDE SEQUENCE</scope>
</reference>